<name>K1MKS7_9FLAO</name>
<comment type="caution">
    <text evidence="2">The sequence shown here is derived from an EMBL/GenBank/DDBJ whole genome shotgun (WGS) entry which is preliminary data.</text>
</comment>
<organism evidence="2 3">
    <name type="scientific">Bergeyella zoohelcum ATCC 43767</name>
    <dbReference type="NCBI Taxonomy" id="883096"/>
    <lineage>
        <taxon>Bacteria</taxon>
        <taxon>Pseudomonadati</taxon>
        <taxon>Bacteroidota</taxon>
        <taxon>Flavobacteriia</taxon>
        <taxon>Flavobacteriales</taxon>
        <taxon>Weeksellaceae</taxon>
        <taxon>Bergeyella</taxon>
    </lineage>
</organism>
<gene>
    <name evidence="2" type="ORF">HMPREF9699_01308</name>
</gene>
<dbReference type="Proteomes" id="UP000006085">
    <property type="component" value="Unassembled WGS sequence"/>
</dbReference>
<protein>
    <submittedName>
        <fullName evidence="2">Uncharacterized protein</fullName>
    </submittedName>
</protein>
<dbReference type="AlphaFoldDB" id="K1MKS7"/>
<feature type="region of interest" description="Disordered" evidence="1">
    <location>
        <begin position="72"/>
        <end position="103"/>
    </location>
</feature>
<dbReference type="RefSeq" id="WP_002663430.1">
    <property type="nucleotide sequence ID" value="NZ_JH932293.1"/>
</dbReference>
<reference evidence="2 3" key="1">
    <citation type="submission" date="2012-07" db="EMBL/GenBank/DDBJ databases">
        <title>The Genome Sequence of Bergeyella zoohelcum ATCC 43767.</title>
        <authorList>
            <consortium name="The Broad Institute Genome Sequencing Platform"/>
            <person name="Earl A."/>
            <person name="Ward D."/>
            <person name="Feldgarden M."/>
            <person name="Gevers D."/>
            <person name="Huys G."/>
            <person name="Walker B."/>
            <person name="Young S.K."/>
            <person name="Zeng Q."/>
            <person name="Gargeya S."/>
            <person name="Fitzgerald M."/>
            <person name="Haas B."/>
            <person name="Abouelleil A."/>
            <person name="Alvarado L."/>
            <person name="Arachchi H.M."/>
            <person name="Berlin A.M."/>
            <person name="Chapman S.B."/>
            <person name="Goldberg J."/>
            <person name="Griggs A."/>
            <person name="Gujja S."/>
            <person name="Hansen M."/>
            <person name="Howarth C."/>
            <person name="Imamovic A."/>
            <person name="Larimer J."/>
            <person name="McCowen C."/>
            <person name="Montmayeur A."/>
            <person name="Murphy C."/>
            <person name="Neiman D."/>
            <person name="Pearson M."/>
            <person name="Priest M."/>
            <person name="Roberts A."/>
            <person name="Saif S."/>
            <person name="Shea T."/>
            <person name="Sisk P."/>
            <person name="Sykes S."/>
            <person name="Wortman J."/>
            <person name="Nusbaum C."/>
            <person name="Birren B."/>
        </authorList>
    </citation>
    <scope>NUCLEOTIDE SEQUENCE [LARGE SCALE GENOMIC DNA]</scope>
    <source>
        <strain evidence="2 3">ATCC 43767</strain>
    </source>
</reference>
<dbReference type="EMBL" id="AGYA01000025">
    <property type="protein sequence ID" value="EKB56579.1"/>
    <property type="molecule type" value="Genomic_DNA"/>
</dbReference>
<dbReference type="HOGENOM" id="CLU_1746100_0_0_10"/>
<keyword evidence="3" id="KW-1185">Reference proteome</keyword>
<evidence type="ECO:0000256" key="1">
    <source>
        <dbReference type="SAM" id="MobiDB-lite"/>
    </source>
</evidence>
<dbReference type="OrthoDB" id="1376098at2"/>
<sequence>MKILLKQQISGNQLFPKVKRFVTVYGTNIDGRHEQIVIDADFMHENENGEDVSHLFVKRIKDWIVNNDTKTTMRDLSGNPIPNPNYVTPPSEDEEDTRTEDQKDEYMKAPSFDYFSEIILNPDASNLVKLLSIHIAQNDAVGFFDEILK</sequence>
<evidence type="ECO:0000313" key="3">
    <source>
        <dbReference type="Proteomes" id="UP000006085"/>
    </source>
</evidence>
<evidence type="ECO:0000313" key="2">
    <source>
        <dbReference type="EMBL" id="EKB56579.1"/>
    </source>
</evidence>
<dbReference type="STRING" id="883096.HMPREF9699_01308"/>
<accession>K1MKS7</accession>
<proteinExistence type="predicted"/>
<dbReference type="eggNOG" id="ENOG5033NU6">
    <property type="taxonomic scope" value="Bacteria"/>
</dbReference>